<organism evidence="11 12">
    <name type="scientific">Jatropha curcas</name>
    <name type="common">Barbados nut</name>
    <dbReference type="NCBI Taxonomy" id="180498"/>
    <lineage>
        <taxon>Eukaryota</taxon>
        <taxon>Viridiplantae</taxon>
        <taxon>Streptophyta</taxon>
        <taxon>Embryophyta</taxon>
        <taxon>Tracheophyta</taxon>
        <taxon>Spermatophyta</taxon>
        <taxon>Magnoliopsida</taxon>
        <taxon>eudicotyledons</taxon>
        <taxon>Gunneridae</taxon>
        <taxon>Pentapetalae</taxon>
        <taxon>rosids</taxon>
        <taxon>fabids</taxon>
        <taxon>Malpighiales</taxon>
        <taxon>Euphorbiaceae</taxon>
        <taxon>Crotonoideae</taxon>
        <taxon>Jatropheae</taxon>
        <taxon>Jatropha</taxon>
    </lineage>
</organism>
<keyword evidence="5 8" id="KW-0812">Transmembrane</keyword>
<evidence type="ECO:0000259" key="10">
    <source>
        <dbReference type="Pfam" id="PF04535"/>
    </source>
</evidence>
<reference evidence="11 12" key="1">
    <citation type="journal article" date="2014" name="PLoS ONE">
        <title>Global Analysis of Gene Expression Profiles in Physic Nut (Jatropha curcas L.) Seedlings Exposed to Salt Stress.</title>
        <authorList>
            <person name="Zhang L."/>
            <person name="Zhang C."/>
            <person name="Wu P."/>
            <person name="Chen Y."/>
            <person name="Li M."/>
            <person name="Jiang H."/>
            <person name="Wu G."/>
        </authorList>
    </citation>
    <scope>NUCLEOTIDE SEQUENCE [LARGE SCALE GENOMIC DNA]</scope>
    <source>
        <strain evidence="12">cv. GZQX0401</strain>
        <tissue evidence="11">Young leaves</tissue>
    </source>
</reference>
<name>A0A067L687_JATCU</name>
<feature type="transmembrane region" description="Helical" evidence="8">
    <location>
        <begin position="172"/>
        <end position="194"/>
    </location>
</feature>
<evidence type="ECO:0000256" key="9">
    <source>
        <dbReference type="SAM" id="MobiDB-lite"/>
    </source>
</evidence>
<dbReference type="STRING" id="180498.A0A067L687"/>
<evidence type="ECO:0000256" key="4">
    <source>
        <dbReference type="ARBA" id="ARBA00022475"/>
    </source>
</evidence>
<keyword evidence="12" id="KW-1185">Reference proteome</keyword>
<sequence length="200" mass="21265">MASTDKPDIEASKSEASLPPPPPPPPKRVDYFAVDVALRVLLFAATLTAVVVMSTAKQTEDASVPGLPFRVPVEAKFNHSPAFIYLVAALSVACLYSIITTLASLGVIAKPIYATQFLLYYTIWDVVLLGIVAAATGTAGGVAYIGLKGNSHTGWIKICNVYDKFCRHVGSAVGLSLFASILLVLLVSLSVFSLHSRIRT</sequence>
<feature type="domain" description="Casparian strip membrane protein" evidence="10">
    <location>
        <begin position="34"/>
        <end position="182"/>
    </location>
</feature>
<evidence type="ECO:0000313" key="11">
    <source>
        <dbReference type="EMBL" id="KDP40020.1"/>
    </source>
</evidence>
<feature type="transmembrane region" description="Helical" evidence="8">
    <location>
        <begin position="117"/>
        <end position="145"/>
    </location>
</feature>
<dbReference type="KEGG" id="jcu:105631823"/>
<keyword evidence="4 8" id="KW-1003">Cell membrane</keyword>
<evidence type="ECO:0000256" key="1">
    <source>
        <dbReference type="ARBA" id="ARBA00004651"/>
    </source>
</evidence>
<protein>
    <recommendedName>
        <fullName evidence="8">CASP-like protein</fullName>
    </recommendedName>
</protein>
<feature type="transmembrane region" description="Helical" evidence="8">
    <location>
        <begin position="82"/>
        <end position="105"/>
    </location>
</feature>
<accession>A0A067L687</accession>
<dbReference type="OrthoDB" id="1926504at2759"/>
<keyword evidence="7 8" id="KW-0472">Membrane</keyword>
<feature type="region of interest" description="Disordered" evidence="9">
    <location>
        <begin position="1"/>
        <end position="24"/>
    </location>
</feature>
<dbReference type="Pfam" id="PF04535">
    <property type="entry name" value="CASP_dom"/>
    <property type="match status" value="1"/>
</dbReference>
<keyword evidence="6 8" id="KW-1133">Transmembrane helix</keyword>
<feature type="transmembrane region" description="Helical" evidence="8">
    <location>
        <begin position="36"/>
        <end position="56"/>
    </location>
</feature>
<evidence type="ECO:0000256" key="2">
    <source>
        <dbReference type="ARBA" id="ARBA00007651"/>
    </source>
</evidence>
<evidence type="ECO:0000256" key="5">
    <source>
        <dbReference type="ARBA" id="ARBA00022692"/>
    </source>
</evidence>
<dbReference type="InterPro" id="IPR006459">
    <property type="entry name" value="CASP/CASPL"/>
</dbReference>
<dbReference type="PANTHER" id="PTHR36488:SF8">
    <property type="entry name" value="CASP-LIKE PROTEIN 1U1"/>
    <property type="match status" value="1"/>
</dbReference>
<dbReference type="AlphaFoldDB" id="A0A067L687"/>
<dbReference type="PANTHER" id="PTHR36488">
    <property type="entry name" value="CASP-LIKE PROTEIN 1U1"/>
    <property type="match status" value="1"/>
</dbReference>
<evidence type="ECO:0000256" key="8">
    <source>
        <dbReference type="RuleBase" id="RU361233"/>
    </source>
</evidence>
<dbReference type="InterPro" id="IPR044173">
    <property type="entry name" value="CASPL"/>
</dbReference>
<comment type="subcellular location">
    <subcellularLocation>
        <location evidence="1 8">Cell membrane</location>
        <topology evidence="1 8">Multi-pass membrane protein</topology>
    </subcellularLocation>
</comment>
<evidence type="ECO:0000256" key="3">
    <source>
        <dbReference type="ARBA" id="ARBA00011489"/>
    </source>
</evidence>
<evidence type="ECO:0000313" key="12">
    <source>
        <dbReference type="Proteomes" id="UP000027138"/>
    </source>
</evidence>
<comment type="subunit">
    <text evidence="3 8">Homodimer and heterodimers.</text>
</comment>
<evidence type="ECO:0000256" key="7">
    <source>
        <dbReference type="ARBA" id="ARBA00023136"/>
    </source>
</evidence>
<dbReference type="NCBIfam" id="TIGR01569">
    <property type="entry name" value="A_tha_TIGR01569"/>
    <property type="match status" value="1"/>
</dbReference>
<feature type="compositionally biased region" description="Basic and acidic residues" evidence="9">
    <location>
        <begin position="1"/>
        <end position="13"/>
    </location>
</feature>
<evidence type="ECO:0000256" key="6">
    <source>
        <dbReference type="ARBA" id="ARBA00022989"/>
    </source>
</evidence>
<proteinExistence type="inferred from homology"/>
<dbReference type="GO" id="GO:0005886">
    <property type="term" value="C:plasma membrane"/>
    <property type="evidence" value="ECO:0007669"/>
    <property type="project" value="UniProtKB-SubCell"/>
</dbReference>
<dbReference type="InterPro" id="IPR006702">
    <property type="entry name" value="CASP_dom"/>
</dbReference>
<dbReference type="Proteomes" id="UP000027138">
    <property type="component" value="Unassembled WGS sequence"/>
</dbReference>
<comment type="similarity">
    <text evidence="2 8">Belongs to the Casparian strip membrane proteins (CASP) family.</text>
</comment>
<gene>
    <name evidence="11" type="ORF">JCGZ_02018</name>
</gene>
<dbReference type="EMBL" id="KK914334">
    <property type="protein sequence ID" value="KDP40020.1"/>
    <property type="molecule type" value="Genomic_DNA"/>
</dbReference>